<dbReference type="AlphaFoldDB" id="A8LS96"/>
<dbReference type="PANTHER" id="PTHR23073">
    <property type="entry name" value="26S PROTEASOME REGULATORY SUBUNIT"/>
    <property type="match status" value="1"/>
</dbReference>
<keyword evidence="3" id="KW-0067">ATP-binding</keyword>
<dbReference type="Gene3D" id="3.40.50.300">
    <property type="entry name" value="P-loop containing nucleotide triphosphate hydrolases"/>
    <property type="match status" value="1"/>
</dbReference>
<keyword evidence="2" id="KW-0547">Nucleotide-binding</keyword>
<dbReference type="InterPro" id="IPR027417">
    <property type="entry name" value="P-loop_NTPase"/>
</dbReference>
<keyword evidence="6" id="KW-1185">Reference proteome</keyword>
<gene>
    <name evidence="5" type="ordered locus">Dshi_2455</name>
</gene>
<reference evidence="6" key="1">
    <citation type="journal article" date="2010" name="ISME J.">
        <title>The complete genome sequence of the algal symbiont Dinoroseobacter shibae: a hitchhiker's guide to life in the sea.</title>
        <authorList>
            <person name="Wagner-Dobler I."/>
            <person name="Ballhausen B."/>
            <person name="Berger M."/>
            <person name="Brinkhoff T."/>
            <person name="Buchholz I."/>
            <person name="Bunk B."/>
            <person name="Cypionka H."/>
            <person name="Daniel R."/>
            <person name="Drepper T."/>
            <person name="Gerdts G."/>
            <person name="Hahnke S."/>
            <person name="Han C."/>
            <person name="Jahn D."/>
            <person name="Kalhoefer D."/>
            <person name="Kiss H."/>
            <person name="Klenk H.P."/>
            <person name="Kyrpides N."/>
            <person name="Liebl W."/>
            <person name="Liesegang H."/>
            <person name="Meincke L."/>
            <person name="Pati A."/>
            <person name="Petersen J."/>
            <person name="Piekarski T."/>
            <person name="Pommerenke C."/>
            <person name="Pradella S."/>
            <person name="Pukall R."/>
            <person name="Rabus R."/>
            <person name="Stackebrandt E."/>
            <person name="Thole S."/>
            <person name="Thompson L."/>
            <person name="Tielen P."/>
            <person name="Tomasch J."/>
            <person name="von Jan M."/>
            <person name="Wanphrut N."/>
            <person name="Wichels A."/>
            <person name="Zech H."/>
            <person name="Simon M."/>
        </authorList>
    </citation>
    <scope>NUCLEOTIDE SEQUENCE [LARGE SCALE GENOMIC DNA]</scope>
    <source>
        <strain evidence="6">DSM 16493 / NCIMB 14021 / DFL 12</strain>
    </source>
</reference>
<comment type="similarity">
    <text evidence="1">Belongs to the AAA ATPase family.</text>
</comment>
<dbReference type="KEGG" id="dsh:Dshi_2455"/>
<evidence type="ECO:0000313" key="6">
    <source>
        <dbReference type="Proteomes" id="UP000006833"/>
    </source>
</evidence>
<evidence type="ECO:0000256" key="3">
    <source>
        <dbReference type="ARBA" id="ARBA00022840"/>
    </source>
</evidence>
<evidence type="ECO:0000256" key="1">
    <source>
        <dbReference type="ARBA" id="ARBA00006914"/>
    </source>
</evidence>
<dbReference type="Proteomes" id="UP000006833">
    <property type="component" value="Chromosome"/>
</dbReference>
<dbReference type="HOGENOM" id="CLU_612364_0_0_5"/>
<proteinExistence type="inferred from homology"/>
<dbReference type="InterPro" id="IPR003959">
    <property type="entry name" value="ATPase_AAA_core"/>
</dbReference>
<dbReference type="SUPFAM" id="SSF52540">
    <property type="entry name" value="P-loop containing nucleoside triphosphate hydrolases"/>
    <property type="match status" value="1"/>
</dbReference>
<dbReference type="EMBL" id="CP000830">
    <property type="protein sequence ID" value="ABV94189.1"/>
    <property type="molecule type" value="Genomic_DNA"/>
</dbReference>
<dbReference type="CDD" id="cd19481">
    <property type="entry name" value="RecA-like_protease"/>
    <property type="match status" value="1"/>
</dbReference>
<evidence type="ECO:0000313" key="5">
    <source>
        <dbReference type="EMBL" id="ABV94189.1"/>
    </source>
</evidence>
<dbReference type="eggNOG" id="COG0464">
    <property type="taxonomic scope" value="Bacteria"/>
</dbReference>
<sequence length="441" mass="47840">MIATSRTLKAELDWLEAAIAARIARHFGTGQAASPSPPRLSPKTCPLARALRRAQVPPEGRLLLALALAPVLRPEALDPFLTRNPATDRVFSEFCLAARPEGGAQPSLGTAMFLLDTEGDRRAALEMLSADGALVAGGFLLPLRGLDAPGLHAPLELAPQFVGRILLGTRHRPEFRPDFPAKRLETQMRWEDLILPERTLHELEEVLAWTEHGAALAATAGIGRLILPGYRSLFYGPSGTGKTLSAALLGQRSGRDVYRVDLSLVVSKWIGETEKNLARVFDQAEAEGWILFFDEADSLFGKRTDVTQSNDRYANQEVSYILQRVEDFAGIVLLATNLRSNIDAAFARRFQSMIRFDLPDPAARLAIWRNAFPEAHLLAPEVDLVALAEEVALSGGEIVNTARTAHLTRLRAGAPTVTAASLRAAIARELHKAGKLAGAGP</sequence>
<evidence type="ECO:0000256" key="2">
    <source>
        <dbReference type="ARBA" id="ARBA00022741"/>
    </source>
</evidence>
<dbReference type="Pfam" id="PF00004">
    <property type="entry name" value="AAA"/>
    <property type="match status" value="1"/>
</dbReference>
<dbReference type="Gene3D" id="1.10.8.60">
    <property type="match status" value="1"/>
</dbReference>
<organism evidence="5 6">
    <name type="scientific">Dinoroseobacter shibae (strain DSM 16493 / NCIMB 14021 / DFL 12)</name>
    <dbReference type="NCBI Taxonomy" id="398580"/>
    <lineage>
        <taxon>Bacteria</taxon>
        <taxon>Pseudomonadati</taxon>
        <taxon>Pseudomonadota</taxon>
        <taxon>Alphaproteobacteria</taxon>
        <taxon>Rhodobacterales</taxon>
        <taxon>Roseobacteraceae</taxon>
        <taxon>Dinoroseobacter</taxon>
    </lineage>
</organism>
<name>A8LS96_DINSH</name>
<dbReference type="GO" id="GO:0016887">
    <property type="term" value="F:ATP hydrolysis activity"/>
    <property type="evidence" value="ECO:0007669"/>
    <property type="project" value="InterPro"/>
</dbReference>
<dbReference type="InterPro" id="IPR050221">
    <property type="entry name" value="26S_Proteasome_ATPase"/>
</dbReference>
<evidence type="ECO:0000259" key="4">
    <source>
        <dbReference type="SMART" id="SM00382"/>
    </source>
</evidence>
<dbReference type="GO" id="GO:0005524">
    <property type="term" value="F:ATP binding"/>
    <property type="evidence" value="ECO:0007669"/>
    <property type="project" value="UniProtKB-KW"/>
</dbReference>
<dbReference type="STRING" id="398580.Dshi_2455"/>
<dbReference type="SMART" id="SM00382">
    <property type="entry name" value="AAA"/>
    <property type="match status" value="1"/>
</dbReference>
<accession>A8LS96</accession>
<protein>
    <submittedName>
        <fullName evidence="5">Putative ATPase</fullName>
    </submittedName>
</protein>
<feature type="domain" description="AAA+ ATPase" evidence="4">
    <location>
        <begin position="228"/>
        <end position="360"/>
    </location>
</feature>
<dbReference type="InterPro" id="IPR003593">
    <property type="entry name" value="AAA+_ATPase"/>
</dbReference>